<dbReference type="InterPro" id="IPR008333">
    <property type="entry name" value="Cbr1-like_FAD-bd_dom"/>
</dbReference>
<dbReference type="InterPro" id="IPR036010">
    <property type="entry name" value="2Fe-2S_ferredoxin-like_sf"/>
</dbReference>
<accession>A0A7I7QVF7</accession>
<evidence type="ECO:0000256" key="3">
    <source>
        <dbReference type="ARBA" id="ARBA00023014"/>
    </source>
</evidence>
<evidence type="ECO:0000256" key="2">
    <source>
        <dbReference type="ARBA" id="ARBA00022714"/>
    </source>
</evidence>
<keyword evidence="3" id="KW-0411">Iron-sulfur</keyword>
<dbReference type="GO" id="GO:0051537">
    <property type="term" value="F:2 iron, 2 sulfur cluster binding"/>
    <property type="evidence" value="ECO:0007669"/>
    <property type="project" value="UniProtKB-KW"/>
</dbReference>
<organism evidence="6 7">
    <name type="scientific">Mycolicibacterium sediminis</name>
    <dbReference type="NCBI Taxonomy" id="1286180"/>
    <lineage>
        <taxon>Bacteria</taxon>
        <taxon>Bacillati</taxon>
        <taxon>Actinomycetota</taxon>
        <taxon>Actinomycetes</taxon>
        <taxon>Mycobacteriales</taxon>
        <taxon>Mycobacteriaceae</taxon>
        <taxon>Mycolicibacterium</taxon>
    </lineage>
</organism>
<dbReference type="InterPro" id="IPR050415">
    <property type="entry name" value="MRET"/>
</dbReference>
<dbReference type="CDD" id="cd06185">
    <property type="entry name" value="PDR_like"/>
    <property type="match status" value="1"/>
</dbReference>
<dbReference type="Pfam" id="PF00111">
    <property type="entry name" value="Fer2"/>
    <property type="match status" value="1"/>
</dbReference>
<name>A0A7I7QVF7_9MYCO</name>
<dbReference type="Pfam" id="PF00970">
    <property type="entry name" value="FAD_binding_6"/>
    <property type="match status" value="1"/>
</dbReference>
<dbReference type="Proteomes" id="UP000467193">
    <property type="component" value="Chromosome"/>
</dbReference>
<keyword evidence="2" id="KW-0479">Metal-binding</keyword>
<dbReference type="RefSeq" id="WP_163799752.1">
    <property type="nucleotide sequence ID" value="NZ_AP022588.1"/>
</dbReference>
<dbReference type="PROSITE" id="PS00197">
    <property type="entry name" value="2FE2S_FER_1"/>
    <property type="match status" value="1"/>
</dbReference>
<dbReference type="SUPFAM" id="SSF63380">
    <property type="entry name" value="Riboflavin synthase domain-like"/>
    <property type="match status" value="1"/>
</dbReference>
<dbReference type="GO" id="GO:0016491">
    <property type="term" value="F:oxidoreductase activity"/>
    <property type="evidence" value="ECO:0007669"/>
    <property type="project" value="InterPro"/>
</dbReference>
<dbReference type="CDD" id="cd00207">
    <property type="entry name" value="fer2"/>
    <property type="match status" value="1"/>
</dbReference>
<dbReference type="AlphaFoldDB" id="A0A7I7QVF7"/>
<dbReference type="Gene3D" id="3.40.50.80">
    <property type="entry name" value="Nucleotide-binding domain of ferredoxin-NADP reductase (FNR) module"/>
    <property type="match status" value="1"/>
</dbReference>
<protein>
    <submittedName>
        <fullName evidence="6">Flavodoxin</fullName>
    </submittedName>
</protein>
<dbReference type="PROSITE" id="PS51384">
    <property type="entry name" value="FAD_FR"/>
    <property type="match status" value="1"/>
</dbReference>
<dbReference type="PRINTS" id="PR00409">
    <property type="entry name" value="PHDIOXRDTASE"/>
</dbReference>
<gene>
    <name evidence="6" type="ORF">MSEDJ_44450</name>
</gene>
<keyword evidence="2" id="KW-0408">Iron</keyword>
<sequence length="332" mass="36452">MAATNREVWQLGTVVETRAVATDIRRIVVEVSNPVPAQPGSHVDVAVHVDGRRDTRSYSVIESQDGGKRLVISVLRAPNSRGGSVFMHSLTMGESIELTQPLQNFPLRVGAPGYLLLAGGIGITAVAEMARVLRHLDADYTFVYVGRSRPAMAYLSELQELHGDRLVVHVDDEGTSLDAAKLVETVDHDTELYVCGPIRLMDAVRRCWADVDLPASNLRYETFGNSGWFEADEFIVRIPRLHVETRVGTHQSMLQALEGAGVDMMSDCRKGECGLCEVKLLGVDGIVDHRDVFYSARQREANRRMCCCVSRVTRGTAIAFAGETPVVTIDVS</sequence>
<dbReference type="InterPro" id="IPR001041">
    <property type="entry name" value="2Fe-2S_ferredoxin-type"/>
</dbReference>
<dbReference type="Gene3D" id="2.40.30.10">
    <property type="entry name" value="Translation factors"/>
    <property type="match status" value="1"/>
</dbReference>
<dbReference type="PROSITE" id="PS51085">
    <property type="entry name" value="2FE2S_FER_2"/>
    <property type="match status" value="1"/>
</dbReference>
<dbReference type="InterPro" id="IPR017927">
    <property type="entry name" value="FAD-bd_FR_type"/>
</dbReference>
<evidence type="ECO:0000313" key="7">
    <source>
        <dbReference type="Proteomes" id="UP000467193"/>
    </source>
</evidence>
<dbReference type="PANTHER" id="PTHR47354:SF2">
    <property type="entry name" value="BLR2392 PROTEIN"/>
    <property type="match status" value="1"/>
</dbReference>
<reference evidence="6 7" key="1">
    <citation type="journal article" date="2019" name="Emerg. Microbes Infect.">
        <title>Comprehensive subspecies identification of 175 nontuberculous mycobacteria species based on 7547 genomic profiles.</title>
        <authorList>
            <person name="Matsumoto Y."/>
            <person name="Kinjo T."/>
            <person name="Motooka D."/>
            <person name="Nabeya D."/>
            <person name="Jung N."/>
            <person name="Uechi K."/>
            <person name="Horii T."/>
            <person name="Iida T."/>
            <person name="Fujita J."/>
            <person name="Nakamura S."/>
        </authorList>
    </citation>
    <scope>NUCLEOTIDE SEQUENCE [LARGE SCALE GENOMIC DNA]</scope>
    <source>
        <strain evidence="6 7">JCM 17899</strain>
    </source>
</reference>
<dbReference type="InterPro" id="IPR012675">
    <property type="entry name" value="Beta-grasp_dom_sf"/>
</dbReference>
<evidence type="ECO:0000259" key="5">
    <source>
        <dbReference type="PROSITE" id="PS51384"/>
    </source>
</evidence>
<evidence type="ECO:0000259" key="4">
    <source>
        <dbReference type="PROSITE" id="PS51085"/>
    </source>
</evidence>
<dbReference type="InterPro" id="IPR001433">
    <property type="entry name" value="OxRdtase_FAD/NAD-bd"/>
</dbReference>
<dbReference type="Pfam" id="PF00175">
    <property type="entry name" value="NAD_binding_1"/>
    <property type="match status" value="1"/>
</dbReference>
<dbReference type="Gene3D" id="3.10.20.30">
    <property type="match status" value="1"/>
</dbReference>
<dbReference type="KEGG" id="msei:MSEDJ_44450"/>
<feature type="domain" description="2Fe-2S ferredoxin-type" evidence="4">
    <location>
        <begin position="232"/>
        <end position="324"/>
    </location>
</feature>
<feature type="domain" description="FAD-binding FR-type" evidence="5">
    <location>
        <begin position="7"/>
        <end position="108"/>
    </location>
</feature>
<dbReference type="InterPro" id="IPR006058">
    <property type="entry name" value="2Fe2S_fd_BS"/>
</dbReference>
<dbReference type="InterPro" id="IPR017938">
    <property type="entry name" value="Riboflavin_synthase-like_b-brl"/>
</dbReference>
<dbReference type="InterPro" id="IPR039261">
    <property type="entry name" value="FNR_nucleotide-bd"/>
</dbReference>
<keyword evidence="2" id="KW-0001">2Fe-2S</keyword>
<dbReference type="PANTHER" id="PTHR47354">
    <property type="entry name" value="NADH OXIDOREDUCTASE HCR"/>
    <property type="match status" value="1"/>
</dbReference>
<keyword evidence="7" id="KW-1185">Reference proteome</keyword>
<comment type="cofactor">
    <cofactor evidence="1">
        <name>FAD</name>
        <dbReference type="ChEBI" id="CHEBI:57692"/>
    </cofactor>
</comment>
<evidence type="ECO:0000313" key="6">
    <source>
        <dbReference type="EMBL" id="BBY30349.1"/>
    </source>
</evidence>
<evidence type="ECO:0000256" key="1">
    <source>
        <dbReference type="ARBA" id="ARBA00001974"/>
    </source>
</evidence>
<dbReference type="SUPFAM" id="SSF54292">
    <property type="entry name" value="2Fe-2S ferredoxin-like"/>
    <property type="match status" value="1"/>
</dbReference>
<dbReference type="EMBL" id="AP022588">
    <property type="protein sequence ID" value="BBY30349.1"/>
    <property type="molecule type" value="Genomic_DNA"/>
</dbReference>
<proteinExistence type="predicted"/>
<dbReference type="SUPFAM" id="SSF52343">
    <property type="entry name" value="Ferredoxin reductase-like, C-terminal NADP-linked domain"/>
    <property type="match status" value="1"/>
</dbReference>